<dbReference type="Pfam" id="PF07727">
    <property type="entry name" value="RVT_2"/>
    <property type="match status" value="1"/>
</dbReference>
<dbReference type="CDD" id="cd09272">
    <property type="entry name" value="RNase_HI_RT_Ty1"/>
    <property type="match status" value="1"/>
</dbReference>
<dbReference type="InterPro" id="IPR013103">
    <property type="entry name" value="RVT_2"/>
</dbReference>
<reference evidence="2" key="1">
    <citation type="journal article" date="2007" name="PLoS ONE">
        <title>The first genome sequence of an elite grapevine cultivar (Pinot noir Vitis vinifera L.): coping with a highly heterozygous genome.</title>
        <authorList>
            <person name="Velasco R."/>
            <person name="Zharkikh A."/>
            <person name="Troggio M."/>
            <person name="Cartwright D.A."/>
            <person name="Cestaro A."/>
            <person name="Pruss D."/>
            <person name="Pindo M."/>
            <person name="FitzGerald L.M."/>
            <person name="Vezzulli S."/>
            <person name="Reid J."/>
            <person name="Malacarne G."/>
            <person name="Iliev D."/>
            <person name="Coppola G."/>
            <person name="Wardell B."/>
            <person name="Micheletti D."/>
            <person name="Macalma T."/>
            <person name="Facci M."/>
            <person name="Mitchell J.T."/>
            <person name="Perazzolli M."/>
            <person name="Eldredge G."/>
            <person name="Gatto P."/>
            <person name="Oyzerski R."/>
            <person name="Moretto M."/>
            <person name="Gutin N."/>
            <person name="Stefanini M."/>
            <person name="Chen Y."/>
            <person name="Segala C."/>
            <person name="Davenport C."/>
            <person name="Dematte L."/>
            <person name="Mraz A."/>
            <person name="Battilana J."/>
            <person name="Stormo K."/>
            <person name="Costa F."/>
            <person name="Tao Q."/>
            <person name="Si-Ammour A."/>
            <person name="Harkins T."/>
            <person name="Lackey A."/>
            <person name="Perbost C."/>
            <person name="Taillon B."/>
            <person name="Stella A."/>
            <person name="Solovyev V."/>
            <person name="Fawcett J.A."/>
            <person name="Sterck L."/>
            <person name="Vandepoele K."/>
            <person name="Grando S.M."/>
            <person name="Toppo S."/>
            <person name="Moser C."/>
            <person name="Lanchbury J."/>
            <person name="Bogden R."/>
            <person name="Skolnick M."/>
            <person name="Sgaramella V."/>
            <person name="Bhatnagar S.K."/>
            <person name="Fontana P."/>
            <person name="Gutin A."/>
            <person name="Van de Peer Y."/>
            <person name="Salamini F."/>
            <person name="Viola R."/>
        </authorList>
    </citation>
    <scope>NUCLEOTIDE SEQUENCE</scope>
</reference>
<feature type="domain" description="Reverse transcriptase Ty1/copia-type" evidence="1">
    <location>
        <begin position="40"/>
        <end position="88"/>
    </location>
</feature>
<proteinExistence type="predicted"/>
<dbReference type="PANTHER" id="PTHR11439">
    <property type="entry name" value="GAG-POL-RELATED RETROTRANSPOSON"/>
    <property type="match status" value="1"/>
</dbReference>
<evidence type="ECO:0000313" key="2">
    <source>
        <dbReference type="EMBL" id="CAN67330.1"/>
    </source>
</evidence>
<protein>
    <recommendedName>
        <fullName evidence="1">Reverse transcriptase Ty1/copia-type domain-containing protein</fullName>
    </recommendedName>
</protein>
<dbReference type="ExpressionAtlas" id="A5AZI6">
    <property type="expression patterns" value="baseline and differential"/>
</dbReference>
<gene>
    <name evidence="2" type="ORF">VITISV_010353</name>
</gene>
<name>A5AZI6_VITVI</name>
<dbReference type="AlphaFoldDB" id="A5AZI6"/>
<dbReference type="PANTHER" id="PTHR11439:SF470">
    <property type="entry name" value="CYSTEINE-RICH RLK (RECEPTOR-LIKE PROTEIN KINASE) 8"/>
    <property type="match status" value="1"/>
</dbReference>
<sequence>MKAELHALEENGTWSLTTLPLGKRAMGCKWVYKLKFRADAKLVTVKLVLALVVTHGWFLVQFDVNNAFLHDDLTKEVYMSLPQGLQTCKHTHGAINLSQDDGELLEDPNLYRRLIGKLLYLTITRPNLAYSVNRPNQYLANLRSTHLQGVHRILQYIKVTVGQGLHFSASSSVHLKAFVDLDWGACKDTRRSISGFCVFLGDSLISWKYKKKSFVSRSSTEAEYRVMANVTCELI</sequence>
<accession>A5AZI6</accession>
<organism evidence="2">
    <name type="scientific">Vitis vinifera</name>
    <name type="common">Grape</name>
    <dbReference type="NCBI Taxonomy" id="29760"/>
    <lineage>
        <taxon>Eukaryota</taxon>
        <taxon>Viridiplantae</taxon>
        <taxon>Streptophyta</taxon>
        <taxon>Embryophyta</taxon>
        <taxon>Tracheophyta</taxon>
        <taxon>Spermatophyta</taxon>
        <taxon>Magnoliopsida</taxon>
        <taxon>eudicotyledons</taxon>
        <taxon>Gunneridae</taxon>
        <taxon>Pentapetalae</taxon>
        <taxon>rosids</taxon>
        <taxon>Vitales</taxon>
        <taxon>Vitaceae</taxon>
        <taxon>Viteae</taxon>
        <taxon>Vitis</taxon>
    </lineage>
</organism>
<dbReference type="EMBL" id="AM441397">
    <property type="protein sequence ID" value="CAN67330.1"/>
    <property type="molecule type" value="Genomic_DNA"/>
</dbReference>
<evidence type="ECO:0000259" key="1">
    <source>
        <dbReference type="Pfam" id="PF07727"/>
    </source>
</evidence>